<evidence type="ECO:0000313" key="4">
    <source>
        <dbReference type="Proteomes" id="UP000291236"/>
    </source>
</evidence>
<proteinExistence type="predicted"/>
<dbReference type="OrthoDB" id="127806at2"/>
<keyword evidence="4" id="KW-1185">Reference proteome</keyword>
<gene>
    <name evidence="3" type="ORF">JCM31447_19870</name>
</gene>
<dbReference type="InterPro" id="IPR036013">
    <property type="entry name" value="Band_7/SPFH_dom_sf"/>
</dbReference>
<dbReference type="RefSeq" id="WP_130609588.1">
    <property type="nucleotide sequence ID" value="NZ_AP019368.1"/>
</dbReference>
<reference evidence="3 4" key="1">
    <citation type="submission" date="2018-12" db="EMBL/GenBank/DDBJ databases">
        <title>Rubrispira sanarue gen. nov., sp., nov., a member of the order Silvanigrellales, isolated from a brackish lake in Hamamatsu Japan.</title>
        <authorList>
            <person name="Maejima Y."/>
            <person name="Iino T."/>
            <person name="Muraguchi Y."/>
            <person name="Fukuda K."/>
            <person name="Nojiri H."/>
            <person name="Ohkuma M."/>
            <person name="Moriuchi R."/>
            <person name="Dohra H."/>
            <person name="Kimbara K."/>
            <person name="Shintani M."/>
        </authorList>
    </citation>
    <scope>NUCLEOTIDE SEQUENCE [LARGE SCALE GENOMIC DNA]</scope>
    <source>
        <strain evidence="3 4">RF1110005</strain>
    </source>
</reference>
<evidence type="ECO:0000313" key="3">
    <source>
        <dbReference type="EMBL" id="BBH53543.1"/>
    </source>
</evidence>
<dbReference type="InterPro" id="IPR001107">
    <property type="entry name" value="Band_7"/>
</dbReference>
<feature type="domain" description="Band 7" evidence="2">
    <location>
        <begin position="23"/>
        <end position="208"/>
    </location>
</feature>
<accession>A0A4P2VJW9</accession>
<dbReference type="EMBL" id="AP019368">
    <property type="protein sequence ID" value="BBH53543.1"/>
    <property type="molecule type" value="Genomic_DNA"/>
</dbReference>
<name>A0A4P2VJW9_FLUSA</name>
<dbReference type="PANTHER" id="PTHR42911">
    <property type="entry name" value="MODULATOR OF FTSH PROTEASE HFLC"/>
    <property type="match status" value="1"/>
</dbReference>
<dbReference type="GO" id="GO:0016020">
    <property type="term" value="C:membrane"/>
    <property type="evidence" value="ECO:0007669"/>
    <property type="project" value="UniProtKB-SubCell"/>
</dbReference>
<dbReference type="PANTHER" id="PTHR42911:SF2">
    <property type="entry name" value="PROHIBITIN FAMILY PROTEIN"/>
    <property type="match status" value="1"/>
</dbReference>
<evidence type="ECO:0000259" key="2">
    <source>
        <dbReference type="SMART" id="SM00244"/>
    </source>
</evidence>
<dbReference type="SUPFAM" id="SSF117892">
    <property type="entry name" value="Band 7/SPFH domain"/>
    <property type="match status" value="1"/>
</dbReference>
<protein>
    <submittedName>
        <fullName evidence="3">SPFH domain-containing protein</fullName>
    </submittedName>
</protein>
<dbReference type="Gene3D" id="3.30.479.30">
    <property type="entry name" value="Band 7 domain"/>
    <property type="match status" value="1"/>
</dbReference>
<dbReference type="SMART" id="SM00244">
    <property type="entry name" value="PHB"/>
    <property type="match status" value="1"/>
</dbReference>
<dbReference type="Proteomes" id="UP000291236">
    <property type="component" value="Chromosome"/>
</dbReference>
<dbReference type="KEGG" id="sbf:JCM31447_19870"/>
<sequence length="288" mass="32813">MTEHMLIGFLTGLALYLLYISNKCRFQVNEGSVAILTSFGRAILINKETNHLKTFLPGLHFKWPWQKVYKISIMEQMIDLSDNESASMAMVADGTLLRLDAKLRYSPLKTNLYEYLFSMGKANEHIKSLFTCLLHNEIASFENKNSGIIKSQEGSYAALRKDRQQMNQHIQEFFTLKMGENYGIHFDGVDLTDILPPDELAHALNGVINAQSEAQRSYAQTEGECEQRLIAAKKGIAIAQAKAKAVEEEIMTLVHILEKLQKNGTLQQYIERRKVEVFSESKLSYIKR</sequence>
<evidence type="ECO:0000256" key="1">
    <source>
        <dbReference type="ARBA" id="ARBA00004167"/>
    </source>
</evidence>
<dbReference type="Pfam" id="PF01145">
    <property type="entry name" value="Band_7"/>
    <property type="match status" value="1"/>
</dbReference>
<dbReference type="AlphaFoldDB" id="A0A4P2VJW9"/>
<comment type="subcellular location">
    <subcellularLocation>
        <location evidence="1">Membrane</location>
        <topology evidence="1">Single-pass membrane protein</topology>
    </subcellularLocation>
</comment>
<organism evidence="3 4">
    <name type="scientific">Fluviispira sanaruensis</name>
    <dbReference type="NCBI Taxonomy" id="2493639"/>
    <lineage>
        <taxon>Bacteria</taxon>
        <taxon>Pseudomonadati</taxon>
        <taxon>Bdellovibrionota</taxon>
        <taxon>Oligoflexia</taxon>
        <taxon>Silvanigrellales</taxon>
        <taxon>Silvanigrellaceae</taxon>
        <taxon>Fluviispira</taxon>
    </lineage>
</organism>